<protein>
    <submittedName>
        <fullName evidence="10">Calmodulin-binding protein</fullName>
    </submittedName>
</protein>
<keyword evidence="4" id="KW-0010">Activator</keyword>
<keyword evidence="5" id="KW-0804">Transcription</keyword>
<dbReference type="GO" id="GO:0003690">
    <property type="term" value="F:double-stranded DNA binding"/>
    <property type="evidence" value="ECO:0000318"/>
    <property type="project" value="GO_Central"/>
</dbReference>
<evidence type="ECO:0000256" key="1">
    <source>
        <dbReference type="ARBA" id="ARBA00004123"/>
    </source>
</evidence>
<dbReference type="PANTHER" id="PTHR23335:SF1">
    <property type="entry name" value="CALMODULIN-BINDING TRANSCRIPTION ACTIVATOR, ISOFORM F"/>
    <property type="match status" value="1"/>
</dbReference>
<evidence type="ECO:0000256" key="6">
    <source>
        <dbReference type="ARBA" id="ARBA00023242"/>
    </source>
</evidence>
<dbReference type="GO" id="GO:0003712">
    <property type="term" value="F:transcription coregulator activity"/>
    <property type="evidence" value="ECO:0000318"/>
    <property type="project" value="GO_Central"/>
</dbReference>
<evidence type="ECO:0000256" key="2">
    <source>
        <dbReference type="ARBA" id="ARBA00008267"/>
    </source>
</evidence>
<dbReference type="InterPro" id="IPR036770">
    <property type="entry name" value="Ankyrin_rpt-contain_sf"/>
</dbReference>
<evidence type="ECO:0000313" key="10">
    <source>
        <dbReference type="EMBL" id="GAQ87759.1"/>
    </source>
</evidence>
<feature type="region of interest" description="Disordered" evidence="8">
    <location>
        <begin position="1000"/>
        <end position="1031"/>
    </location>
</feature>
<feature type="compositionally biased region" description="Polar residues" evidence="8">
    <location>
        <begin position="275"/>
        <end position="288"/>
    </location>
</feature>
<evidence type="ECO:0000256" key="5">
    <source>
        <dbReference type="ARBA" id="ARBA00023163"/>
    </source>
</evidence>
<dbReference type="SMART" id="SM00015">
    <property type="entry name" value="IQ"/>
    <property type="match status" value="4"/>
</dbReference>
<dbReference type="InterPro" id="IPR013783">
    <property type="entry name" value="Ig-like_fold"/>
</dbReference>
<dbReference type="PROSITE" id="PS50088">
    <property type="entry name" value="ANK_REPEAT"/>
    <property type="match status" value="2"/>
</dbReference>
<dbReference type="STRING" id="105231.A0A1Y1IEB4"/>
<dbReference type="PROSITE" id="PS50297">
    <property type="entry name" value="ANK_REP_REGION"/>
    <property type="match status" value="1"/>
</dbReference>
<dbReference type="Gene3D" id="1.20.5.190">
    <property type="match status" value="1"/>
</dbReference>
<feature type="compositionally biased region" description="Basic and acidic residues" evidence="8">
    <location>
        <begin position="591"/>
        <end position="604"/>
    </location>
</feature>
<keyword evidence="6" id="KW-0539">Nucleus</keyword>
<evidence type="ECO:0000256" key="8">
    <source>
        <dbReference type="SAM" id="MobiDB-lite"/>
    </source>
</evidence>
<dbReference type="EMBL" id="DF237324">
    <property type="protein sequence ID" value="GAQ87759.1"/>
    <property type="molecule type" value="Genomic_DNA"/>
</dbReference>
<dbReference type="SUPFAM" id="SSF81296">
    <property type="entry name" value="E set domains"/>
    <property type="match status" value="1"/>
</dbReference>
<dbReference type="OMA" id="NDSFTRW"/>
<comment type="similarity">
    <text evidence="2">Belongs to the CAMTA family.</text>
</comment>
<name>A0A1Y1IEB4_KLENI</name>
<dbReference type="OrthoDB" id="407555at2759"/>
<evidence type="ECO:0000259" key="9">
    <source>
        <dbReference type="PROSITE" id="PS51437"/>
    </source>
</evidence>
<keyword evidence="3 7" id="KW-0040">ANK repeat</keyword>
<reference evidence="10 11" key="1">
    <citation type="journal article" date="2014" name="Nat. Commun.">
        <title>Klebsormidium flaccidum genome reveals primary factors for plant terrestrial adaptation.</title>
        <authorList>
            <person name="Hori K."/>
            <person name="Maruyama F."/>
            <person name="Fujisawa T."/>
            <person name="Togashi T."/>
            <person name="Yamamoto N."/>
            <person name="Seo M."/>
            <person name="Sato S."/>
            <person name="Yamada T."/>
            <person name="Mori H."/>
            <person name="Tajima N."/>
            <person name="Moriyama T."/>
            <person name="Ikeuchi M."/>
            <person name="Watanabe M."/>
            <person name="Wada H."/>
            <person name="Kobayashi K."/>
            <person name="Saito M."/>
            <person name="Masuda T."/>
            <person name="Sasaki-Sekimoto Y."/>
            <person name="Mashiguchi K."/>
            <person name="Awai K."/>
            <person name="Shimojima M."/>
            <person name="Masuda S."/>
            <person name="Iwai M."/>
            <person name="Nobusawa T."/>
            <person name="Narise T."/>
            <person name="Kondo S."/>
            <person name="Saito H."/>
            <person name="Sato R."/>
            <person name="Murakawa M."/>
            <person name="Ihara Y."/>
            <person name="Oshima-Yamada Y."/>
            <person name="Ohtaka K."/>
            <person name="Satoh M."/>
            <person name="Sonobe K."/>
            <person name="Ishii M."/>
            <person name="Ohtani R."/>
            <person name="Kanamori-Sato M."/>
            <person name="Honoki R."/>
            <person name="Miyazaki D."/>
            <person name="Mochizuki H."/>
            <person name="Umetsu J."/>
            <person name="Higashi K."/>
            <person name="Shibata D."/>
            <person name="Kamiya Y."/>
            <person name="Sato N."/>
            <person name="Nakamura Y."/>
            <person name="Tabata S."/>
            <person name="Ida S."/>
            <person name="Kurokawa K."/>
            <person name="Ohta H."/>
        </authorList>
    </citation>
    <scope>NUCLEOTIDE SEQUENCE [LARGE SCALE GENOMIC DNA]</scope>
    <source>
        <strain evidence="10 11">NIES-2285</strain>
    </source>
</reference>
<organism evidence="10 11">
    <name type="scientific">Klebsormidium nitens</name>
    <name type="common">Green alga</name>
    <name type="synonym">Ulothrix nitens</name>
    <dbReference type="NCBI Taxonomy" id="105231"/>
    <lineage>
        <taxon>Eukaryota</taxon>
        <taxon>Viridiplantae</taxon>
        <taxon>Streptophyta</taxon>
        <taxon>Klebsormidiophyceae</taxon>
        <taxon>Klebsormidiales</taxon>
        <taxon>Klebsormidiaceae</taxon>
        <taxon>Klebsormidium</taxon>
    </lineage>
</organism>
<dbReference type="PROSITE" id="PS51437">
    <property type="entry name" value="CG_1"/>
    <property type="match status" value="1"/>
</dbReference>
<proteinExistence type="inferred from homology"/>
<keyword evidence="11" id="KW-1185">Reference proteome</keyword>
<dbReference type="PROSITE" id="PS50096">
    <property type="entry name" value="IQ"/>
    <property type="match status" value="3"/>
</dbReference>
<dbReference type="CDD" id="cd23767">
    <property type="entry name" value="IQCD"/>
    <property type="match status" value="1"/>
</dbReference>
<dbReference type="GO" id="GO:0005634">
    <property type="term" value="C:nucleus"/>
    <property type="evidence" value="ECO:0000318"/>
    <property type="project" value="GO_Central"/>
</dbReference>
<dbReference type="Gene3D" id="1.25.40.20">
    <property type="entry name" value="Ankyrin repeat-containing domain"/>
    <property type="match status" value="1"/>
</dbReference>
<dbReference type="AlphaFoldDB" id="A0A1Y1IEB4"/>
<dbReference type="InterPro" id="IPR005559">
    <property type="entry name" value="CG-1_dom"/>
</dbReference>
<feature type="domain" description="CG-1" evidence="9">
    <location>
        <begin position="29"/>
        <end position="157"/>
    </location>
</feature>
<evidence type="ECO:0000256" key="3">
    <source>
        <dbReference type="ARBA" id="ARBA00023043"/>
    </source>
</evidence>
<feature type="compositionally biased region" description="Basic residues" evidence="8">
    <location>
        <begin position="205"/>
        <end position="216"/>
    </location>
</feature>
<dbReference type="InterPro" id="IPR000048">
    <property type="entry name" value="IQ_motif_EF-hand-BS"/>
</dbReference>
<dbReference type="Pfam" id="PF12796">
    <property type="entry name" value="Ank_2"/>
    <property type="match status" value="1"/>
</dbReference>
<accession>A0A1Y1IEB4</accession>
<sequence length="1209" mass="130236">MPPPAVGGLHKPFDHYTSLSEIPKPELPIAEILKEAHTRWLRPLEVYDILSNYQHYNFKLNKEAPVLPKSGQLYLFDRKEVRYFRKDGHVWTKKKDGKAVQEAHEKLKVGSLEILHCYYAHSEKDDRFQRRCYWMLDEARERVVLVHYLQVTEAAHPGDHLQPLGLLPRKALLHPVKRIPASESSQGSESEEDRASPNAVLPHPARPRKALPKRHSFAGGHKGTKRHADDGEGIPADPHRVPKSEPASDGSSQGTGKARRHGEEGNGAQARGENQETGLTKQGSQDLTSVGGALEAAVRDGVFQMEVDMSRPNGGAALDALGDVAWQDWQQQQKVSAAGGYPWDVPAGPPSWPVAPETTAPFPWDPREEPWQGLPRQESAGNLAPPPPLLLPADPGAATGMELWDANNWGGAPPLEGASEAALWLKGEDERAPAAQMVPVTSADVAPNAVLLNTPSGDWTASWSGGTPAAALDLSRAWPDAARTSWPPAGAPPSVWVPTQPPPAHEMPIVHEPGPATGAPSGKPPRPPSLPRLRPLKNLRALAVPDGAAHSGVGVGSPFLVPESPTVVQVLREMHTDAGSRPGSAAPIPEEAERNEFEERKDEEGAQMEEAGPDERAGGHARSAGQQLPWFEIQDCSPEWDYSVGGAKVLLVGTWHLPDDSPPGASDDFRASVTFGGAEVPAEPVGPCLRCTAPAHMPGRVPLCVTFGENQPASASREFEYRPSPVAYVTRRSAAGGGALAVEDAVDEDDDAALQVRLARLLLEGGAGEGGNSDGEEWEELLRTERVTGCVQDGLLQRVLRHVLHLWLARAGQGDPLTYDGYAPFGRAGDAAPGGLTGLNEVGLSALHMAAALGYEWAVTALVDAGCPVDLKDARGRTALHWAAARGREKVVAQLLTHGAAPGMLATKGGCTPADLAATCGHAGIAAFLAECALNRSLSNMTINEDMAAASDAAEAGAAAVAVATGSQGVPRGSDAGLENALEAVRNAARAAALIQSAYRRRRRQRQQRAQQGRIPGEGERDEAADGMNGMAGGVEEQQKMETEHQAATRIQGAFRKFADRKEFLSFRNKVVRLQAAVRGYLQRQKYRRMLIGGAYGWRLRSADKRPRSARYHVDETELPPLPSPLGEAAGEEWRNVGGTDSNYALDRAVTRVQAMVRSRQARAQYLRLRQASQSMQVEHWQHQHGVMQEPHVRFAEASDVFDPSVYLV</sequence>
<comment type="subcellular location">
    <subcellularLocation>
        <location evidence="1">Nucleus</location>
    </subcellularLocation>
</comment>
<feature type="repeat" description="ANK" evidence="7">
    <location>
        <begin position="842"/>
        <end position="874"/>
    </location>
</feature>
<dbReference type="SMART" id="SM01076">
    <property type="entry name" value="CG-1"/>
    <property type="match status" value="1"/>
</dbReference>
<dbReference type="SUPFAM" id="SSF48403">
    <property type="entry name" value="Ankyrin repeat"/>
    <property type="match status" value="1"/>
</dbReference>
<dbReference type="SMART" id="SM00248">
    <property type="entry name" value="ANK"/>
    <property type="match status" value="3"/>
</dbReference>
<evidence type="ECO:0000313" key="11">
    <source>
        <dbReference type="Proteomes" id="UP000054558"/>
    </source>
</evidence>
<dbReference type="GO" id="GO:0006357">
    <property type="term" value="P:regulation of transcription by RNA polymerase II"/>
    <property type="evidence" value="ECO:0000318"/>
    <property type="project" value="GO_Central"/>
</dbReference>
<dbReference type="Proteomes" id="UP000054558">
    <property type="component" value="Unassembled WGS sequence"/>
</dbReference>
<dbReference type="InterPro" id="IPR002110">
    <property type="entry name" value="Ankyrin_rpt"/>
</dbReference>
<dbReference type="SUPFAM" id="SSF52540">
    <property type="entry name" value="P-loop containing nucleoside triphosphate hydrolases"/>
    <property type="match status" value="1"/>
</dbReference>
<dbReference type="Gene3D" id="2.60.40.10">
    <property type="entry name" value="Immunoglobulins"/>
    <property type="match status" value="1"/>
</dbReference>
<evidence type="ECO:0000256" key="7">
    <source>
        <dbReference type="PROSITE-ProRule" id="PRU00023"/>
    </source>
</evidence>
<feature type="region of interest" description="Disordered" evidence="8">
    <location>
        <begin position="577"/>
        <end position="624"/>
    </location>
</feature>
<dbReference type="Pfam" id="PF03859">
    <property type="entry name" value="CG-1"/>
    <property type="match status" value="1"/>
</dbReference>
<gene>
    <name evidence="10" type="ORF">KFL_003750090</name>
</gene>
<feature type="repeat" description="ANK" evidence="7">
    <location>
        <begin position="875"/>
        <end position="900"/>
    </location>
</feature>
<dbReference type="PANTHER" id="PTHR23335">
    <property type="entry name" value="CALMODULIN-BINDING TRANSCRIPTION ACTIVATOR CAMTA"/>
    <property type="match status" value="1"/>
</dbReference>
<feature type="region of interest" description="Disordered" evidence="8">
    <location>
        <begin position="331"/>
        <end position="387"/>
    </location>
</feature>
<dbReference type="InterPro" id="IPR027417">
    <property type="entry name" value="P-loop_NTPase"/>
</dbReference>
<dbReference type="InterPro" id="IPR014756">
    <property type="entry name" value="Ig_E-set"/>
</dbReference>
<feature type="region of interest" description="Disordered" evidence="8">
    <location>
        <begin position="482"/>
        <end position="533"/>
    </location>
</feature>
<feature type="region of interest" description="Disordered" evidence="8">
    <location>
        <begin position="180"/>
        <end position="288"/>
    </location>
</feature>
<dbReference type="Pfam" id="PF00612">
    <property type="entry name" value="IQ"/>
    <property type="match status" value="1"/>
</dbReference>
<evidence type="ECO:0000256" key="4">
    <source>
        <dbReference type="ARBA" id="ARBA00023159"/>
    </source>
</evidence>